<keyword evidence="1" id="KW-0472">Membrane</keyword>
<feature type="transmembrane region" description="Helical" evidence="1">
    <location>
        <begin position="29"/>
        <end position="48"/>
    </location>
</feature>
<organism evidence="2 3">
    <name type="scientific">candidate division CPR3 bacterium GW2011_GWF2_35_18</name>
    <dbReference type="NCBI Taxonomy" id="1618350"/>
    <lineage>
        <taxon>Bacteria</taxon>
        <taxon>Bacteria division CPR3</taxon>
    </lineage>
</organism>
<dbReference type="PANTHER" id="PTHR37309:SF1">
    <property type="entry name" value="SLR0284 PROTEIN"/>
    <property type="match status" value="1"/>
</dbReference>
<dbReference type="Pfam" id="PF04020">
    <property type="entry name" value="Phage_holin_4_2"/>
    <property type="match status" value="1"/>
</dbReference>
<gene>
    <name evidence="2" type="ORF">UR67_C0001G0031</name>
</gene>
<feature type="transmembrane region" description="Helical" evidence="1">
    <location>
        <begin position="5"/>
        <end position="23"/>
    </location>
</feature>
<dbReference type="Proteomes" id="UP000034581">
    <property type="component" value="Unassembled WGS sequence"/>
</dbReference>
<evidence type="ECO:0000256" key="1">
    <source>
        <dbReference type="SAM" id="Phobius"/>
    </source>
</evidence>
<keyword evidence="1" id="KW-0812">Transmembrane</keyword>
<evidence type="ECO:0008006" key="4">
    <source>
        <dbReference type="Google" id="ProtNLM"/>
    </source>
</evidence>
<dbReference type="AlphaFoldDB" id="A0A0G0ES04"/>
<sequence length="133" mass="14702">MKRIFFNVLLNMISIAIVAHFIPGLNYQGGIVTLVEIAVILAIANIFVKPIIKILTLPIELVTLGLFGILINAAMLYLTAYFVPQFSIQGFYFTGIETSWFIINPYQIPVWGTAIISSVIIGVITSVIGWLID</sequence>
<name>A0A0G0ES04_UNCC3</name>
<comment type="caution">
    <text evidence="2">The sequence shown here is derived from an EMBL/GenBank/DDBJ whole genome shotgun (WGS) entry which is preliminary data.</text>
</comment>
<feature type="transmembrane region" description="Helical" evidence="1">
    <location>
        <begin position="60"/>
        <end position="83"/>
    </location>
</feature>
<dbReference type="STRING" id="1618350.UR67_C0001G0031"/>
<proteinExistence type="predicted"/>
<protein>
    <recommendedName>
        <fullName evidence="4">Phage holin family protein</fullName>
    </recommendedName>
</protein>
<evidence type="ECO:0000313" key="3">
    <source>
        <dbReference type="Proteomes" id="UP000034581"/>
    </source>
</evidence>
<reference evidence="2 3" key="1">
    <citation type="journal article" date="2015" name="Nature">
        <title>rRNA introns, odd ribosomes, and small enigmatic genomes across a large radiation of phyla.</title>
        <authorList>
            <person name="Brown C.T."/>
            <person name="Hug L.A."/>
            <person name="Thomas B.C."/>
            <person name="Sharon I."/>
            <person name="Castelle C.J."/>
            <person name="Singh A."/>
            <person name="Wilkins M.J."/>
            <person name="Williams K.H."/>
            <person name="Banfield J.F."/>
        </authorList>
    </citation>
    <scope>NUCLEOTIDE SEQUENCE [LARGE SCALE GENOMIC DNA]</scope>
</reference>
<accession>A0A0G0ES04</accession>
<feature type="transmembrane region" description="Helical" evidence="1">
    <location>
        <begin position="108"/>
        <end position="132"/>
    </location>
</feature>
<dbReference type="InterPro" id="IPR007165">
    <property type="entry name" value="Phage_holin_4_2"/>
</dbReference>
<dbReference type="PANTHER" id="PTHR37309">
    <property type="entry name" value="SLR0284 PROTEIN"/>
    <property type="match status" value="1"/>
</dbReference>
<dbReference type="EMBL" id="LBQB01000001">
    <property type="protein sequence ID" value="KKP70122.1"/>
    <property type="molecule type" value="Genomic_DNA"/>
</dbReference>
<evidence type="ECO:0000313" key="2">
    <source>
        <dbReference type="EMBL" id="KKP70122.1"/>
    </source>
</evidence>
<keyword evidence="1" id="KW-1133">Transmembrane helix</keyword>